<keyword evidence="1" id="KW-0732">Signal</keyword>
<comment type="caution">
    <text evidence="2">The sequence shown here is derived from an EMBL/GenBank/DDBJ whole genome shotgun (WGS) entry which is preliminary data.</text>
</comment>
<reference evidence="2 3" key="1">
    <citation type="submission" date="2019-10" db="EMBL/GenBank/DDBJ databases">
        <title>New species of Slilvanegrellaceae.</title>
        <authorList>
            <person name="Pitt A."/>
            <person name="Hahn M.W."/>
        </authorList>
    </citation>
    <scope>NUCLEOTIDE SEQUENCE [LARGE SCALE GENOMIC DNA]</scope>
    <source>
        <strain evidence="2 3">SP-Ram-0.45-NSY-1</strain>
    </source>
</reference>
<sequence>MKFNLIALSLFAVSSFANAQTLTPNPGVPGGVSATSIRCVPTNHMVGVDYSITIFTQALAPEYNVRGGIFSKIGVYPGAVAQNTTMELHSQTAKVATFKVESSDLIVVLDKTNYTADVYREGRSLPYYVCGK</sequence>
<proteinExistence type="predicted"/>
<keyword evidence="3" id="KW-1185">Reference proteome</keyword>
<accession>A0A6N6VWZ1</accession>
<evidence type="ECO:0000256" key="1">
    <source>
        <dbReference type="SAM" id="SignalP"/>
    </source>
</evidence>
<evidence type="ECO:0000313" key="3">
    <source>
        <dbReference type="Proteomes" id="UP000437748"/>
    </source>
</evidence>
<dbReference type="EMBL" id="WFLM01000003">
    <property type="protein sequence ID" value="KAB8039199.1"/>
    <property type="molecule type" value="Genomic_DNA"/>
</dbReference>
<dbReference type="AlphaFoldDB" id="A0A6N6VWZ1"/>
<feature type="signal peptide" evidence="1">
    <location>
        <begin position="1"/>
        <end position="19"/>
    </location>
</feature>
<dbReference type="Proteomes" id="UP000437748">
    <property type="component" value="Unassembled WGS sequence"/>
</dbReference>
<protein>
    <submittedName>
        <fullName evidence="2">Uncharacterized protein</fullName>
    </submittedName>
</protein>
<dbReference type="RefSeq" id="WP_153420598.1">
    <property type="nucleotide sequence ID" value="NZ_WFLM01000003.1"/>
</dbReference>
<dbReference type="OrthoDB" id="9947663at2"/>
<gene>
    <name evidence="2" type="ORF">GCL60_10120</name>
</gene>
<organism evidence="2 3">
    <name type="scientific">Silvanigrella paludirubra</name>
    <dbReference type="NCBI Taxonomy" id="2499159"/>
    <lineage>
        <taxon>Bacteria</taxon>
        <taxon>Pseudomonadati</taxon>
        <taxon>Bdellovibrionota</taxon>
        <taxon>Oligoflexia</taxon>
        <taxon>Silvanigrellales</taxon>
        <taxon>Silvanigrellaceae</taxon>
        <taxon>Silvanigrella</taxon>
    </lineage>
</organism>
<evidence type="ECO:0000313" key="2">
    <source>
        <dbReference type="EMBL" id="KAB8039199.1"/>
    </source>
</evidence>
<name>A0A6N6VWZ1_9BACT</name>
<feature type="chain" id="PRO_5026658410" evidence="1">
    <location>
        <begin position="20"/>
        <end position="132"/>
    </location>
</feature>